<dbReference type="VEuPathDB" id="FungiDB:F4678DRAFT_315119"/>
<evidence type="ECO:0000313" key="3">
    <source>
        <dbReference type="Proteomes" id="UP001148614"/>
    </source>
</evidence>
<protein>
    <submittedName>
        <fullName evidence="2">Uncharacterized protein</fullName>
    </submittedName>
</protein>
<comment type="caution">
    <text evidence="2">The sequence shown here is derived from an EMBL/GenBank/DDBJ whole genome shotgun (WGS) entry which is preliminary data.</text>
</comment>
<keyword evidence="3" id="KW-1185">Reference proteome</keyword>
<evidence type="ECO:0000256" key="1">
    <source>
        <dbReference type="SAM" id="MobiDB-lite"/>
    </source>
</evidence>
<dbReference type="Proteomes" id="UP001148614">
    <property type="component" value="Unassembled WGS sequence"/>
</dbReference>
<reference evidence="2" key="1">
    <citation type="submission" date="2022-07" db="EMBL/GenBank/DDBJ databases">
        <title>Genome Sequence of Xylaria arbuscula.</title>
        <authorList>
            <person name="Buettner E."/>
        </authorList>
    </citation>
    <scope>NUCLEOTIDE SEQUENCE</scope>
    <source>
        <strain evidence="2">VT107</strain>
    </source>
</reference>
<organism evidence="2 3">
    <name type="scientific">Xylaria arbuscula</name>
    <dbReference type="NCBI Taxonomy" id="114810"/>
    <lineage>
        <taxon>Eukaryota</taxon>
        <taxon>Fungi</taxon>
        <taxon>Dikarya</taxon>
        <taxon>Ascomycota</taxon>
        <taxon>Pezizomycotina</taxon>
        <taxon>Sordariomycetes</taxon>
        <taxon>Xylariomycetidae</taxon>
        <taxon>Xylariales</taxon>
        <taxon>Xylariaceae</taxon>
        <taxon>Xylaria</taxon>
    </lineage>
</organism>
<name>A0A9W8NLZ1_9PEZI</name>
<sequence length="145" mass="16494">MIIGCPDTDDNHQQADNTTSLTKAKSSRLGAIFSAIAEHSTCLHSLRVSLDVYDRGPWRKLPERALASELERIRVRRGKRGEVNYTLELPPALPIRTHYAGLRYLEEEDVDESRDLEARRRRREEDHATTPISRHPPATSKVLAV</sequence>
<gene>
    <name evidence="2" type="ORF">NPX13_g1502</name>
</gene>
<dbReference type="EMBL" id="JANPWZ010000136">
    <property type="protein sequence ID" value="KAJ3579064.1"/>
    <property type="molecule type" value="Genomic_DNA"/>
</dbReference>
<feature type="region of interest" description="Disordered" evidence="1">
    <location>
        <begin position="1"/>
        <end position="21"/>
    </location>
</feature>
<accession>A0A9W8NLZ1</accession>
<feature type="region of interest" description="Disordered" evidence="1">
    <location>
        <begin position="113"/>
        <end position="145"/>
    </location>
</feature>
<evidence type="ECO:0000313" key="2">
    <source>
        <dbReference type="EMBL" id="KAJ3579064.1"/>
    </source>
</evidence>
<dbReference type="AlphaFoldDB" id="A0A9W8NLZ1"/>
<feature type="compositionally biased region" description="Basic and acidic residues" evidence="1">
    <location>
        <begin position="113"/>
        <end position="128"/>
    </location>
</feature>
<proteinExistence type="predicted"/>